<dbReference type="EMBL" id="JRPJ02000038">
    <property type="protein sequence ID" value="TLE08989.1"/>
    <property type="molecule type" value="Genomic_DNA"/>
</dbReference>
<dbReference type="AlphaFoldDB" id="A0A4U8U6X0"/>
<dbReference type="Proteomes" id="UP000029857">
    <property type="component" value="Unassembled WGS sequence"/>
</dbReference>
<proteinExistence type="predicted"/>
<reference evidence="1 2" key="1">
    <citation type="journal article" date="2014" name="Genome Announc.">
        <title>Draft genome sequences of eight enterohepatic helicobacter species isolated from both laboratory and wild rodents.</title>
        <authorList>
            <person name="Sheh A."/>
            <person name="Shen Z."/>
            <person name="Fox J.G."/>
        </authorList>
    </citation>
    <scope>NUCLEOTIDE SEQUENCE [LARGE SCALE GENOMIC DNA]</scope>
    <source>
        <strain evidence="1 2">ATCC 49320</strain>
    </source>
</reference>
<accession>A0A4U8U6X0</accession>
<sequence>MNRLARKIVLFGAVIIAILLIVLYFASRKMLQEVESRLNQGMEFARIQVKEAQSSQYGIQSFDYTPFKCSGLMDYKCKSEKITIYMDDFTTSHHDIHESIRLHNFTLSSEDIKSKNHLSFRVKTDIEYPTMNKFFGDSTKEPLIAFFNHSADSLLPNRLECEQDYLYKTDEGASHTITANTQCNLISQMFSANTESVNVFTPNAERTHIIGILYDIAMAMNGDSNKEELQAQNIPHELLSLKFNIQPKQSFKDFLAANDKLTSEQKKTLETQFEANLSLMKLIGTPFLASYIGTNSQTLIQGVSDIMQNKSKELGIQLTLKNPPNFQPLKVFKSMSVTDWLSYFNKNYDIIVNTKEQ</sequence>
<protein>
    <submittedName>
        <fullName evidence="1">Uncharacterized protein</fullName>
    </submittedName>
</protein>
<comment type="caution">
    <text evidence="1">The sequence shown here is derived from an EMBL/GenBank/DDBJ whole genome shotgun (WGS) entry which is preliminary data.</text>
</comment>
<name>A0A4U8U6X0_9HELI</name>
<organism evidence="1 2">
    <name type="scientific">Helicobacter bilis</name>
    <dbReference type="NCBI Taxonomy" id="37372"/>
    <lineage>
        <taxon>Bacteria</taxon>
        <taxon>Pseudomonadati</taxon>
        <taxon>Campylobacterota</taxon>
        <taxon>Epsilonproteobacteria</taxon>
        <taxon>Campylobacterales</taxon>
        <taxon>Helicobacteraceae</taxon>
        <taxon>Helicobacter</taxon>
    </lineage>
</organism>
<gene>
    <name evidence="1" type="ORF">LS79_008905</name>
</gene>
<dbReference type="RefSeq" id="WP_034562636.1">
    <property type="nucleotide sequence ID" value="NZ_CAMCCI010000053.1"/>
</dbReference>
<evidence type="ECO:0000313" key="1">
    <source>
        <dbReference type="EMBL" id="TLE08989.1"/>
    </source>
</evidence>
<evidence type="ECO:0000313" key="2">
    <source>
        <dbReference type="Proteomes" id="UP000029857"/>
    </source>
</evidence>